<evidence type="ECO:0000313" key="8">
    <source>
        <dbReference type="EMBL" id="KAL0373687.1"/>
    </source>
</evidence>
<reference evidence="8" key="1">
    <citation type="submission" date="2020-06" db="EMBL/GenBank/DDBJ databases">
        <authorList>
            <person name="Li T."/>
            <person name="Hu X."/>
            <person name="Zhang T."/>
            <person name="Song X."/>
            <person name="Zhang H."/>
            <person name="Dai N."/>
            <person name="Sheng W."/>
            <person name="Hou X."/>
            <person name="Wei L."/>
        </authorList>
    </citation>
    <scope>NUCLEOTIDE SEQUENCE</scope>
    <source>
        <strain evidence="8">G02</strain>
        <tissue evidence="8">Leaf</tissue>
    </source>
</reference>
<comment type="caution">
    <text evidence="8">The sequence shown here is derived from an EMBL/GenBank/DDBJ whole genome shotgun (WGS) entry which is preliminary data.</text>
</comment>
<dbReference type="InterPro" id="IPR011009">
    <property type="entry name" value="Kinase-like_dom_sf"/>
</dbReference>
<dbReference type="PANTHER" id="PTHR24055">
    <property type="entry name" value="MITOGEN-ACTIVATED PROTEIN KINASE"/>
    <property type="match status" value="1"/>
</dbReference>
<keyword evidence="5 8" id="KW-0418">Kinase</keyword>
<evidence type="ECO:0000256" key="5">
    <source>
        <dbReference type="ARBA" id="ARBA00022777"/>
    </source>
</evidence>
<dbReference type="PROSITE" id="PS50011">
    <property type="entry name" value="PROTEIN_KINASE_DOM"/>
    <property type="match status" value="1"/>
</dbReference>
<dbReference type="Gene3D" id="1.10.510.10">
    <property type="entry name" value="Transferase(Phosphotransferase) domain 1"/>
    <property type="match status" value="1"/>
</dbReference>
<dbReference type="SMART" id="SM00220">
    <property type="entry name" value="S_TKc"/>
    <property type="match status" value="1"/>
</dbReference>
<evidence type="ECO:0000256" key="6">
    <source>
        <dbReference type="ARBA" id="ARBA00022840"/>
    </source>
</evidence>
<dbReference type="InterPro" id="IPR000719">
    <property type="entry name" value="Prot_kinase_dom"/>
</dbReference>
<name>A0AAW2R0U0_SESRA</name>
<dbReference type="AlphaFoldDB" id="A0AAW2R0U0"/>
<protein>
    <submittedName>
        <fullName evidence="8">Mitogen-activated protein kinaseMMK2</fullName>
    </submittedName>
</protein>
<sequence length="265" mass="30293">MSVESSCGSGDHGGHNIKGVPTHGGKYVQYNVYGSLFEVPRKYVPLRPVGRGACGFVCAAVNSETHEKVAIKKIGNAFDNRIDAKRTLREIKLLRHMDHDNVIAIKDIIRPPQKENFNDVYIVYELMDTDLHRIIRSNQPLADDRCRLVGSPDDASLRFLRSDNARRYIKQLPRYPKQQFSARFPNTSPGALDLLEKMLVFDPSRRITVDEALCHPYLAPLHDINEEPVCPRPFVFDFEQPSITEDNIKELIWRESVKFNPDPTH</sequence>
<dbReference type="EMBL" id="JACGWJ010000014">
    <property type="protein sequence ID" value="KAL0373687.1"/>
    <property type="molecule type" value="Genomic_DNA"/>
</dbReference>
<evidence type="ECO:0000256" key="1">
    <source>
        <dbReference type="ARBA" id="ARBA00008832"/>
    </source>
</evidence>
<evidence type="ECO:0000259" key="7">
    <source>
        <dbReference type="PROSITE" id="PS50011"/>
    </source>
</evidence>
<comment type="similarity">
    <text evidence="1">Belongs to the protein kinase superfamily. CMGC Ser/Thr protein kinase family. MAP kinase subfamily.</text>
</comment>
<dbReference type="SUPFAM" id="SSF56112">
    <property type="entry name" value="Protein kinase-like (PK-like)"/>
    <property type="match status" value="1"/>
</dbReference>
<evidence type="ECO:0000256" key="4">
    <source>
        <dbReference type="ARBA" id="ARBA00022741"/>
    </source>
</evidence>
<evidence type="ECO:0000256" key="2">
    <source>
        <dbReference type="ARBA" id="ARBA00022527"/>
    </source>
</evidence>
<gene>
    <name evidence="8" type="ORF">Sradi_3284400</name>
</gene>
<accession>A0AAW2R0U0</accession>
<dbReference type="GO" id="GO:0004674">
    <property type="term" value="F:protein serine/threonine kinase activity"/>
    <property type="evidence" value="ECO:0007669"/>
    <property type="project" value="UniProtKB-KW"/>
</dbReference>
<proteinExistence type="inferred from homology"/>
<dbReference type="InterPro" id="IPR050117">
    <property type="entry name" value="MAPK"/>
</dbReference>
<keyword evidence="3" id="KW-0808">Transferase</keyword>
<organism evidence="8">
    <name type="scientific">Sesamum radiatum</name>
    <name type="common">Black benniseed</name>
    <dbReference type="NCBI Taxonomy" id="300843"/>
    <lineage>
        <taxon>Eukaryota</taxon>
        <taxon>Viridiplantae</taxon>
        <taxon>Streptophyta</taxon>
        <taxon>Embryophyta</taxon>
        <taxon>Tracheophyta</taxon>
        <taxon>Spermatophyta</taxon>
        <taxon>Magnoliopsida</taxon>
        <taxon>eudicotyledons</taxon>
        <taxon>Gunneridae</taxon>
        <taxon>Pentapetalae</taxon>
        <taxon>asterids</taxon>
        <taxon>lamiids</taxon>
        <taxon>Lamiales</taxon>
        <taxon>Pedaliaceae</taxon>
        <taxon>Sesamum</taxon>
    </lineage>
</organism>
<keyword evidence="4" id="KW-0547">Nucleotide-binding</keyword>
<dbReference type="FunFam" id="3.30.200.20:FF:000046">
    <property type="entry name" value="Mitogen-activated protein kinase"/>
    <property type="match status" value="1"/>
</dbReference>
<dbReference type="Gene3D" id="3.30.200.20">
    <property type="entry name" value="Phosphorylase Kinase, domain 1"/>
    <property type="match status" value="1"/>
</dbReference>
<feature type="domain" description="Protein kinase" evidence="7">
    <location>
        <begin position="43"/>
        <end position="265"/>
    </location>
</feature>
<reference evidence="8" key="2">
    <citation type="journal article" date="2024" name="Plant">
        <title>Genomic evolution and insights into agronomic trait innovations of Sesamum species.</title>
        <authorList>
            <person name="Miao H."/>
            <person name="Wang L."/>
            <person name="Qu L."/>
            <person name="Liu H."/>
            <person name="Sun Y."/>
            <person name="Le M."/>
            <person name="Wang Q."/>
            <person name="Wei S."/>
            <person name="Zheng Y."/>
            <person name="Lin W."/>
            <person name="Duan Y."/>
            <person name="Cao H."/>
            <person name="Xiong S."/>
            <person name="Wang X."/>
            <person name="Wei L."/>
            <person name="Li C."/>
            <person name="Ma Q."/>
            <person name="Ju M."/>
            <person name="Zhao R."/>
            <person name="Li G."/>
            <person name="Mu C."/>
            <person name="Tian Q."/>
            <person name="Mei H."/>
            <person name="Zhang T."/>
            <person name="Gao T."/>
            <person name="Zhang H."/>
        </authorList>
    </citation>
    <scope>NUCLEOTIDE SEQUENCE</scope>
    <source>
        <strain evidence="8">G02</strain>
    </source>
</reference>
<keyword evidence="6" id="KW-0067">ATP-binding</keyword>
<dbReference type="Pfam" id="PF00069">
    <property type="entry name" value="Pkinase"/>
    <property type="match status" value="1"/>
</dbReference>
<evidence type="ECO:0000256" key="3">
    <source>
        <dbReference type="ARBA" id="ARBA00022679"/>
    </source>
</evidence>
<keyword evidence="2" id="KW-0723">Serine/threonine-protein kinase</keyword>
<dbReference type="GO" id="GO:0005524">
    <property type="term" value="F:ATP binding"/>
    <property type="evidence" value="ECO:0007669"/>
    <property type="project" value="UniProtKB-KW"/>
</dbReference>